<protein>
    <submittedName>
        <fullName evidence="2">Uncharacterized protein</fullName>
    </submittedName>
</protein>
<feature type="region of interest" description="Disordered" evidence="1">
    <location>
        <begin position="1"/>
        <end position="44"/>
    </location>
</feature>
<dbReference type="EMBL" id="CP097510">
    <property type="protein sequence ID" value="URE29549.1"/>
    <property type="molecule type" value="Genomic_DNA"/>
</dbReference>
<name>A0A9E7H877_9LILI</name>
<feature type="compositionally biased region" description="Low complexity" evidence="1">
    <location>
        <begin position="9"/>
        <end position="27"/>
    </location>
</feature>
<gene>
    <name evidence="2" type="ORF">MUK42_13000</name>
</gene>
<keyword evidence="3" id="KW-1185">Reference proteome</keyword>
<evidence type="ECO:0000313" key="2">
    <source>
        <dbReference type="EMBL" id="URE29549.1"/>
    </source>
</evidence>
<evidence type="ECO:0000313" key="3">
    <source>
        <dbReference type="Proteomes" id="UP001055439"/>
    </source>
</evidence>
<proteinExistence type="predicted"/>
<evidence type="ECO:0000256" key="1">
    <source>
        <dbReference type="SAM" id="MobiDB-lite"/>
    </source>
</evidence>
<sequence length="331" mass="37269">MLHRRGAGPRHVPLPRRLSLRRLPGQSRSHHRGGVQPPQRPSHLLQPLDLPHLLLCQPPRVRLDGHHCSLIRRRRPPPLSQEVLLELRQPDRLCQPLVPQLPRFLIRLEIPAQLLHHPPRHHLLHPPIELLRQRRSLHVHPKEAAPIPQPHFPPPHLPASGEWAPPGVVGAGHGGVYEGVGPTGHHRQSASAGYPGDCAGHHFPERRRRELSRDRVEIPQQMVRHAAAIRDGHLVGGDVESPVHLNLIRVHHLPGELGCQIDRQLRLPRPRGAHDHHHALLPSVIIVLNTIIFGRVTPPAHVLLPMAASLRHRCDRRGSEARRSQAMEALE</sequence>
<dbReference type="AlphaFoldDB" id="A0A9E7H877"/>
<accession>A0A9E7H877</accession>
<organism evidence="2 3">
    <name type="scientific">Musa troglodytarum</name>
    <name type="common">fe'i banana</name>
    <dbReference type="NCBI Taxonomy" id="320322"/>
    <lineage>
        <taxon>Eukaryota</taxon>
        <taxon>Viridiplantae</taxon>
        <taxon>Streptophyta</taxon>
        <taxon>Embryophyta</taxon>
        <taxon>Tracheophyta</taxon>
        <taxon>Spermatophyta</taxon>
        <taxon>Magnoliopsida</taxon>
        <taxon>Liliopsida</taxon>
        <taxon>Zingiberales</taxon>
        <taxon>Musaceae</taxon>
        <taxon>Musa</taxon>
    </lineage>
</organism>
<dbReference type="Proteomes" id="UP001055439">
    <property type="component" value="Chromosome 8"/>
</dbReference>
<reference evidence="2" key="1">
    <citation type="submission" date="2022-05" db="EMBL/GenBank/DDBJ databases">
        <title>The Musa troglodytarum L. genome provides insights into the mechanism of non-climacteric behaviour and enrichment of carotenoids.</title>
        <authorList>
            <person name="Wang J."/>
        </authorList>
    </citation>
    <scope>NUCLEOTIDE SEQUENCE</scope>
    <source>
        <tissue evidence="2">Leaf</tissue>
    </source>
</reference>